<proteinExistence type="predicted"/>
<dbReference type="EMBL" id="QEAN01000371">
    <property type="protein sequence ID" value="TPX39033.1"/>
    <property type="molecule type" value="Genomic_DNA"/>
</dbReference>
<evidence type="ECO:0000313" key="4">
    <source>
        <dbReference type="Proteomes" id="UP000317494"/>
    </source>
</evidence>
<dbReference type="AlphaFoldDB" id="A0A507CLL2"/>
<feature type="signal peptide" evidence="2">
    <location>
        <begin position="1"/>
        <end position="24"/>
    </location>
</feature>
<keyword evidence="4" id="KW-1185">Reference proteome</keyword>
<organism evidence="3 4">
    <name type="scientific">Synchytrium endobioticum</name>
    <dbReference type="NCBI Taxonomy" id="286115"/>
    <lineage>
        <taxon>Eukaryota</taxon>
        <taxon>Fungi</taxon>
        <taxon>Fungi incertae sedis</taxon>
        <taxon>Chytridiomycota</taxon>
        <taxon>Chytridiomycota incertae sedis</taxon>
        <taxon>Chytridiomycetes</taxon>
        <taxon>Synchytriales</taxon>
        <taxon>Synchytriaceae</taxon>
        <taxon>Synchytrium</taxon>
    </lineage>
</organism>
<name>A0A507CLL2_9FUNG</name>
<accession>A0A507CLL2</accession>
<comment type="caution">
    <text evidence="3">The sequence shown here is derived from an EMBL/GenBank/DDBJ whole genome shotgun (WGS) entry which is preliminary data.</text>
</comment>
<gene>
    <name evidence="3" type="ORF">SeMB42_g06512</name>
</gene>
<protein>
    <submittedName>
        <fullName evidence="3">Uncharacterized protein</fullName>
    </submittedName>
</protein>
<evidence type="ECO:0000313" key="3">
    <source>
        <dbReference type="EMBL" id="TPX39033.1"/>
    </source>
</evidence>
<dbReference type="Proteomes" id="UP000317494">
    <property type="component" value="Unassembled WGS sequence"/>
</dbReference>
<evidence type="ECO:0000256" key="2">
    <source>
        <dbReference type="SAM" id="SignalP"/>
    </source>
</evidence>
<dbReference type="VEuPathDB" id="FungiDB:SeMB42_g06512"/>
<feature type="region of interest" description="Disordered" evidence="1">
    <location>
        <begin position="480"/>
        <end position="504"/>
    </location>
</feature>
<sequence length="554" mass="61502">MERPINIVLIAIVAFLTLVEFTLAVSDSSDIKCMTALLCNRCCAVVRRQGTYIESPLFAFLATHPTPTSLLDKAMNNIAAKCVPTKSPYTINELFAPPDPVSMNKLQLRLARAYHACVFEKLKSFFMNLQTYIAGNAQSNRVLPGGLTHVWNVLKLQHRLAEQYQFYVNVTNVRRLKLPSYVSEPDASDRVAKFHRQASETRSRCIKGYIKRINELRLSLEPLMTAVGEHHSGRDFRMVTGRILATDTKKRFVALANTIMWTSTWTYATLNEVPITVLRLLPVRIAHERLIIDRARYDMKRLQIFGDDFSKKLDKVSVKLREYEEFIGGHAEKIRLYEQTLRGGDAAGDTIIAVPYTTNDGIAQKHLQHDLPTGQLPINFNVVERHQDDSDQPAPVMIGGIGGTSDPMVTSTDDIYRPMLDLLGQDREDDSDAPPSGMIDFLGKSDEQALTLSLGTYNPERYEASTSGLEKSFLSLSSVHGHDAESSTHSHNARAKGKRSMHDVGSPPGYAAHHAYGNLGYGYPRKKKDPGSGGADISSMAYGVSAGGTLQLCL</sequence>
<reference evidence="3 4" key="1">
    <citation type="journal article" date="2019" name="Sci. Rep.">
        <title>Comparative genomics of chytrid fungi reveal insights into the obligate biotrophic and pathogenic lifestyle of Synchytrium endobioticum.</title>
        <authorList>
            <person name="van de Vossenberg B.T.L.H."/>
            <person name="Warris S."/>
            <person name="Nguyen H.D.T."/>
            <person name="van Gent-Pelzer M.P.E."/>
            <person name="Joly D.L."/>
            <person name="van de Geest H.C."/>
            <person name="Bonants P.J.M."/>
            <person name="Smith D.S."/>
            <person name="Levesque C.A."/>
            <person name="van der Lee T.A.J."/>
        </authorList>
    </citation>
    <scope>NUCLEOTIDE SEQUENCE [LARGE SCALE GENOMIC DNA]</scope>
    <source>
        <strain evidence="3 4">MB42</strain>
    </source>
</reference>
<evidence type="ECO:0000256" key="1">
    <source>
        <dbReference type="SAM" id="MobiDB-lite"/>
    </source>
</evidence>
<feature type="chain" id="PRO_5021424262" evidence="2">
    <location>
        <begin position="25"/>
        <end position="554"/>
    </location>
</feature>
<keyword evidence="2" id="KW-0732">Signal</keyword>